<organism>
    <name type="scientific">Serpula lacrymans var. lacrymans (strain S7.9)</name>
    <name type="common">Dry rot fungus</name>
    <dbReference type="NCBI Taxonomy" id="578457"/>
    <lineage>
        <taxon>Eukaryota</taxon>
        <taxon>Fungi</taxon>
        <taxon>Dikarya</taxon>
        <taxon>Basidiomycota</taxon>
        <taxon>Agaricomycotina</taxon>
        <taxon>Agaricomycetes</taxon>
        <taxon>Agaricomycetidae</taxon>
        <taxon>Boletales</taxon>
        <taxon>Coniophorineae</taxon>
        <taxon>Serpulaceae</taxon>
        <taxon>Serpula</taxon>
    </lineage>
</organism>
<dbReference type="EMBL" id="GL945429">
    <property type="protein sequence ID" value="EGO30070.1"/>
    <property type="molecule type" value="Genomic_DNA"/>
</dbReference>
<sequence>MYWTYGKNVGSITNRVSGRKWTRLTCEGRWNGTSSEKKMPTRVALEIRGHQSLNAVVGSRHLRGTFAFQKIHCWASSLSKYHWTLNELLFSDFRRFRCGLESEQCDQDYKVLAHWSAKPSNCLATVLY</sequence>
<protein>
    <submittedName>
        <fullName evidence="1">Uncharacterized protein</fullName>
    </submittedName>
</protein>
<dbReference type="GeneID" id="18817755"/>
<reference evidence="1" key="1">
    <citation type="submission" date="2011-04" db="EMBL/GenBank/DDBJ databases">
        <title>Evolution of plant cell wall degrading machinery underlies the functional diversity of forest fungi.</title>
        <authorList>
            <consortium name="US DOE Joint Genome Institute (JGI-PGF)"/>
            <person name="Eastwood D.C."/>
            <person name="Floudas D."/>
            <person name="Binder M."/>
            <person name="Majcherczyk A."/>
            <person name="Schneider P."/>
            <person name="Aerts A."/>
            <person name="Asiegbu F.O."/>
            <person name="Baker S.E."/>
            <person name="Barry K."/>
            <person name="Bendiksby M."/>
            <person name="Blumentritt M."/>
            <person name="Coutinho P.M."/>
            <person name="Cullen D."/>
            <person name="Cullen D."/>
            <person name="Gathman A."/>
            <person name="Goodell B."/>
            <person name="Henrissat B."/>
            <person name="Ihrmark K."/>
            <person name="Kauserud H."/>
            <person name="Kohler A."/>
            <person name="LaButti K."/>
            <person name="Lapidus A."/>
            <person name="Lavin J.L."/>
            <person name="Lee Y.-H."/>
            <person name="Lindquist E."/>
            <person name="Lilly W."/>
            <person name="Lucas S."/>
            <person name="Morin E."/>
            <person name="Murat C."/>
            <person name="Oguiza J.A."/>
            <person name="Park J."/>
            <person name="Pisabarro A.G."/>
            <person name="Riley R."/>
            <person name="Rosling A."/>
            <person name="Salamov A."/>
            <person name="Schmidt O."/>
            <person name="Schmutz J."/>
            <person name="Skrede I."/>
            <person name="Stenlid J."/>
            <person name="Wiebenga A."/>
            <person name="Xie X."/>
            <person name="Kues U."/>
            <person name="Hibbett D.S."/>
            <person name="Hoffmeister D."/>
            <person name="Hogberg N."/>
            <person name="Martin F."/>
            <person name="Grigoriev I.V."/>
            <person name="Watkinson S.C."/>
        </authorList>
    </citation>
    <scope>NUCLEOTIDE SEQUENCE</scope>
    <source>
        <strain evidence="1">S7.9</strain>
    </source>
</reference>
<gene>
    <name evidence="1" type="ORF">SERLADRAFT_458578</name>
</gene>
<proteinExistence type="predicted"/>
<evidence type="ECO:0000313" key="1">
    <source>
        <dbReference type="EMBL" id="EGO30070.1"/>
    </source>
</evidence>
<dbReference type="HOGENOM" id="CLU_1960907_0_0_1"/>
<dbReference type="RefSeq" id="XP_007314312.1">
    <property type="nucleotide sequence ID" value="XM_007314250.1"/>
</dbReference>
<dbReference type="KEGG" id="sla:SERLADRAFT_458578"/>
<dbReference type="Proteomes" id="UP000008064">
    <property type="component" value="Unassembled WGS sequence"/>
</dbReference>
<name>F8NHG0_SERL9</name>
<dbReference type="AlphaFoldDB" id="F8NHG0"/>
<accession>F8NHG0</accession>